<keyword evidence="3" id="KW-1185">Reference proteome</keyword>
<gene>
    <name evidence="2" type="ORF">HMPREF3226_01542</name>
</gene>
<dbReference type="EMBL" id="LRQG01000108">
    <property type="protein sequence ID" value="KXA38686.1"/>
    <property type="molecule type" value="Genomic_DNA"/>
</dbReference>
<sequence length="578" mass="64809">MKKNILLVLIALVVSLQASAIRPIRKLWEMTQSDGTTIKVFVHGDGRVDYYSTLDNEILMKNASGDICYAVIVDGRLVASDLIAHENGNRTREEAAFLRKNDVASRLAELEQFNVQRFFAKSRKAIHASTDDGLGKYGQSGVGAVKSIGEVTIPVIMVEFSDTKFQAPTTQKKMGRYYNTQGYHEEPECVGSVKDYFTDQSQGKFIPTFDVVAKVTLSKSYKAYGKNNSWGDDTDVDGLVKDAIKAAKASGVDFGKFKDNDGNIQLVSILYAGKGEATSSNNSDLVWPCQMDFEPNVDVEGFHFNGYFVGNELDDDGSLMGMGVFCHEFGHALGLPDFYCTSQYSTLYGDPFSNWSIMDTGAYIRKGRSPIGYTAYERSYLGWQNIAELKDTACVELHPFGSIAGESAVLLRNPKKQQEYFILENRHTGTWYPESDFNYRGEKCTFGNGLMVTHVTYDKTKWENNEVNLYQNERHCYLVAADDMELDFSASNTNLYGNGSQIPSFTLYDNTKLERPVYDIQVAPNGVISFSYLTPTYIADIRNDEIKGDGYYYDLQGRKVAHPTRGIYIRNGKKYVIK</sequence>
<organism evidence="2 3">
    <name type="scientific">Prevotella corporis</name>
    <dbReference type="NCBI Taxonomy" id="28128"/>
    <lineage>
        <taxon>Bacteria</taxon>
        <taxon>Pseudomonadati</taxon>
        <taxon>Bacteroidota</taxon>
        <taxon>Bacteroidia</taxon>
        <taxon>Bacteroidales</taxon>
        <taxon>Prevotellaceae</taxon>
        <taxon>Prevotella</taxon>
    </lineage>
</organism>
<dbReference type="eggNOG" id="COG4412">
    <property type="taxonomic scope" value="Bacteria"/>
</dbReference>
<name>A0A133Q728_9BACT</name>
<dbReference type="PANTHER" id="PTHR41775">
    <property type="entry name" value="SECRETED PROTEIN-RELATED"/>
    <property type="match status" value="1"/>
</dbReference>
<evidence type="ECO:0000259" key="1">
    <source>
        <dbReference type="Pfam" id="PF05547"/>
    </source>
</evidence>
<dbReference type="RefSeq" id="WP_060940774.1">
    <property type="nucleotide sequence ID" value="NZ_KQ957255.1"/>
</dbReference>
<accession>A0A133Q728</accession>
<comment type="caution">
    <text evidence="2">The sequence shown here is derived from an EMBL/GenBank/DDBJ whole genome shotgun (WGS) entry which is preliminary data.</text>
</comment>
<keyword evidence="2" id="KW-0645">Protease</keyword>
<dbReference type="AlphaFoldDB" id="A0A133Q728"/>
<feature type="domain" description="Peptidase M6-like" evidence="1">
    <location>
        <begin position="178"/>
        <end position="381"/>
    </location>
</feature>
<reference evidence="3" key="1">
    <citation type="submission" date="2016-01" db="EMBL/GenBank/DDBJ databases">
        <authorList>
            <person name="Mitreva M."/>
            <person name="Pepin K.H."/>
            <person name="Mihindukulasuriya K.A."/>
            <person name="Fulton R."/>
            <person name="Fronick C."/>
            <person name="O'Laughlin M."/>
            <person name="Miner T."/>
            <person name="Herter B."/>
            <person name="Rosa B.A."/>
            <person name="Cordes M."/>
            <person name="Tomlinson C."/>
            <person name="Wollam A."/>
            <person name="Palsikar V.B."/>
            <person name="Mardis E.R."/>
            <person name="Wilson R.K."/>
        </authorList>
    </citation>
    <scope>NUCLEOTIDE SEQUENCE [LARGE SCALE GENOMIC DNA]</scope>
    <source>
        <strain evidence="3">MJR7716</strain>
    </source>
</reference>
<keyword evidence="2" id="KW-0378">Hydrolase</keyword>
<evidence type="ECO:0000313" key="2">
    <source>
        <dbReference type="EMBL" id="KXA38686.1"/>
    </source>
</evidence>
<dbReference type="Proteomes" id="UP000070533">
    <property type="component" value="Unassembled WGS sequence"/>
</dbReference>
<dbReference type="NCBIfam" id="TIGR03296">
    <property type="entry name" value="M6dom_TIGR03296"/>
    <property type="match status" value="1"/>
</dbReference>
<dbReference type="SUPFAM" id="SSF55486">
    <property type="entry name" value="Metalloproteases ('zincins'), catalytic domain"/>
    <property type="match status" value="1"/>
</dbReference>
<dbReference type="PATRIC" id="fig|28128.5.peg.1579"/>
<proteinExistence type="predicted"/>
<dbReference type="Pfam" id="PF05547">
    <property type="entry name" value="Peptidase_M6"/>
    <property type="match status" value="1"/>
</dbReference>
<evidence type="ECO:0000313" key="3">
    <source>
        <dbReference type="Proteomes" id="UP000070533"/>
    </source>
</evidence>
<dbReference type="GO" id="GO:0008237">
    <property type="term" value="F:metallopeptidase activity"/>
    <property type="evidence" value="ECO:0007669"/>
    <property type="project" value="UniProtKB-KW"/>
</dbReference>
<dbReference type="InterPro" id="IPR008757">
    <property type="entry name" value="Peptidase_M6-like_domain"/>
</dbReference>
<dbReference type="GO" id="GO:0006508">
    <property type="term" value="P:proteolysis"/>
    <property type="evidence" value="ECO:0007669"/>
    <property type="project" value="UniProtKB-KW"/>
</dbReference>
<keyword evidence="2" id="KW-0482">Metalloprotease</keyword>
<dbReference type="OrthoDB" id="9813478at2"/>
<protein>
    <submittedName>
        <fullName evidence="2">M6 family metalloprotease domain protein</fullName>
    </submittedName>
</protein>
<dbReference type="STRING" id="28128.HMPREF3226_01542"/>
<dbReference type="PANTHER" id="PTHR41775:SF1">
    <property type="entry name" value="PEPTIDASE M6-LIKE DOMAIN-CONTAINING PROTEIN"/>
    <property type="match status" value="1"/>
</dbReference>